<dbReference type="AlphaFoldDB" id="A0A8U7MSW5"/>
<proteinExistence type="predicted"/>
<sequence>MGLWAGGKYLRVGLRAGFQWREQLLKKILQILQNRQRCWIQTGFWFCREAIPQSTDTVPAPSLTAPWHISSPVISRGALRGQTKPYKSVSAGCWRVS</sequence>
<dbReference type="Ensembl" id="ENSCMUT00000036712.1">
    <property type="protein sequence ID" value="ENSCMUP00000032136.1"/>
    <property type="gene ID" value="ENSCMUG00000018893.1"/>
</dbReference>
<organism evidence="1 2">
    <name type="scientific">Corvus moneduloides</name>
    <name type="common">New Caledonian crow</name>
    <dbReference type="NCBI Taxonomy" id="1196302"/>
    <lineage>
        <taxon>Eukaryota</taxon>
        <taxon>Metazoa</taxon>
        <taxon>Chordata</taxon>
        <taxon>Craniata</taxon>
        <taxon>Vertebrata</taxon>
        <taxon>Euteleostomi</taxon>
        <taxon>Archelosauria</taxon>
        <taxon>Archosauria</taxon>
        <taxon>Dinosauria</taxon>
        <taxon>Saurischia</taxon>
        <taxon>Theropoda</taxon>
        <taxon>Coelurosauria</taxon>
        <taxon>Aves</taxon>
        <taxon>Neognathae</taxon>
        <taxon>Neoaves</taxon>
        <taxon>Telluraves</taxon>
        <taxon>Australaves</taxon>
        <taxon>Passeriformes</taxon>
        <taxon>Corvoidea</taxon>
        <taxon>Corvidae</taxon>
        <taxon>Corvus</taxon>
    </lineage>
</organism>
<reference evidence="2" key="1">
    <citation type="submission" date="2019-10" db="EMBL/GenBank/DDBJ databases">
        <title>Corvus moneduloides (New Caledonian crow) genome, bCorMon1, primary haplotype.</title>
        <authorList>
            <person name="Rutz C."/>
            <person name="Fungtammasan C."/>
            <person name="Mountcastle J."/>
            <person name="Formenti G."/>
            <person name="Chow W."/>
            <person name="Howe K."/>
            <person name="Steele M.P."/>
            <person name="Fernandes J."/>
            <person name="Gilbert M.T.P."/>
            <person name="Fedrigo O."/>
            <person name="Jarvis E.D."/>
            <person name="Gemmell N."/>
        </authorList>
    </citation>
    <scope>NUCLEOTIDE SEQUENCE [LARGE SCALE GENOMIC DNA]</scope>
</reference>
<name>A0A8U7MSW5_CORMO</name>
<protein>
    <submittedName>
        <fullName evidence="1">Uncharacterized protein</fullName>
    </submittedName>
</protein>
<keyword evidence="2" id="KW-1185">Reference proteome</keyword>
<reference evidence="1" key="3">
    <citation type="submission" date="2025-09" db="UniProtKB">
        <authorList>
            <consortium name="Ensembl"/>
        </authorList>
    </citation>
    <scope>IDENTIFICATION</scope>
</reference>
<accession>A0A8U7MSW5</accession>
<evidence type="ECO:0000313" key="1">
    <source>
        <dbReference type="Ensembl" id="ENSCMUP00000032136.1"/>
    </source>
</evidence>
<dbReference type="Proteomes" id="UP000694553">
    <property type="component" value="Unassembled WGS sequence"/>
</dbReference>
<reference evidence="1" key="2">
    <citation type="submission" date="2025-08" db="UniProtKB">
        <authorList>
            <consortium name="Ensembl"/>
        </authorList>
    </citation>
    <scope>IDENTIFICATION</scope>
</reference>
<evidence type="ECO:0000313" key="2">
    <source>
        <dbReference type="Proteomes" id="UP000694553"/>
    </source>
</evidence>